<evidence type="ECO:0000313" key="2">
    <source>
        <dbReference type="Proteomes" id="UP001597090"/>
    </source>
</evidence>
<accession>A0ABW2YIN2</accession>
<dbReference type="RefSeq" id="WP_386811195.1">
    <property type="nucleotide sequence ID" value="NZ_JBHTIH010000002.1"/>
</dbReference>
<gene>
    <name evidence="1" type="ORF">ACFQZQ_03030</name>
</gene>
<name>A0ABW2YIN2_9GAMM</name>
<dbReference type="EMBL" id="JBHTIH010000002">
    <property type="protein sequence ID" value="MFD0738263.1"/>
    <property type="molecule type" value="Genomic_DNA"/>
</dbReference>
<proteinExistence type="predicted"/>
<reference evidence="2" key="1">
    <citation type="journal article" date="2019" name="Int. J. Syst. Evol. Microbiol.">
        <title>The Global Catalogue of Microorganisms (GCM) 10K type strain sequencing project: providing services to taxonomists for standard genome sequencing and annotation.</title>
        <authorList>
            <consortium name="The Broad Institute Genomics Platform"/>
            <consortium name="The Broad Institute Genome Sequencing Center for Infectious Disease"/>
            <person name="Wu L."/>
            <person name="Ma J."/>
        </authorList>
    </citation>
    <scope>NUCLEOTIDE SEQUENCE [LARGE SCALE GENOMIC DNA]</scope>
    <source>
        <strain evidence="2">CCUG 55491</strain>
    </source>
</reference>
<protein>
    <submittedName>
        <fullName evidence="1">Uncharacterized protein</fullName>
    </submittedName>
</protein>
<keyword evidence="2" id="KW-1185">Reference proteome</keyword>
<organism evidence="1 2">
    <name type="scientific">Lysobacter koreensis</name>
    <dbReference type="NCBI Taxonomy" id="266122"/>
    <lineage>
        <taxon>Bacteria</taxon>
        <taxon>Pseudomonadati</taxon>
        <taxon>Pseudomonadota</taxon>
        <taxon>Gammaproteobacteria</taxon>
        <taxon>Lysobacterales</taxon>
        <taxon>Lysobacteraceae</taxon>
        <taxon>Lysobacter</taxon>
    </lineage>
</organism>
<evidence type="ECO:0000313" key="1">
    <source>
        <dbReference type="EMBL" id="MFD0738263.1"/>
    </source>
</evidence>
<sequence>MSASNQAIEQLCAAMLAEVSNGRFSEMPLTLDYLCRKYEGTSLARYMQRRYRNAKERFSVARVAA</sequence>
<dbReference type="Proteomes" id="UP001597090">
    <property type="component" value="Unassembled WGS sequence"/>
</dbReference>
<comment type="caution">
    <text evidence="1">The sequence shown here is derived from an EMBL/GenBank/DDBJ whole genome shotgun (WGS) entry which is preliminary data.</text>
</comment>